<sequence>MELSFNFIAVIFITIRALAKSKIITYVRGKLKNLHDEIKCFSIIDFNCFSNPFRNFFLFHDNNP</sequence>
<accession>R6CEY4</accession>
<organism evidence="1 2">
    <name type="scientific">Phocaeicola coprocola CAG:162</name>
    <dbReference type="NCBI Taxonomy" id="1263040"/>
    <lineage>
        <taxon>Bacteria</taxon>
        <taxon>Pseudomonadati</taxon>
        <taxon>Bacteroidota</taxon>
        <taxon>Bacteroidia</taxon>
        <taxon>Bacteroidales</taxon>
        <taxon>Bacteroidaceae</taxon>
        <taxon>Phocaeicola</taxon>
    </lineage>
</organism>
<protein>
    <submittedName>
        <fullName evidence="1">Uncharacterized protein</fullName>
    </submittedName>
</protein>
<evidence type="ECO:0000313" key="1">
    <source>
        <dbReference type="EMBL" id="CDA70016.1"/>
    </source>
</evidence>
<proteinExistence type="predicted"/>
<comment type="caution">
    <text evidence="1">The sequence shown here is derived from an EMBL/GenBank/DDBJ whole genome shotgun (WGS) entry which is preliminary data.</text>
</comment>
<gene>
    <name evidence="1" type="ORF">BN509_01205</name>
</gene>
<dbReference type="AlphaFoldDB" id="R6CEY4"/>
<dbReference type="EMBL" id="CBCJ010000008">
    <property type="protein sequence ID" value="CDA70016.1"/>
    <property type="molecule type" value="Genomic_DNA"/>
</dbReference>
<name>R6CEY4_9BACT</name>
<evidence type="ECO:0000313" key="2">
    <source>
        <dbReference type="Proteomes" id="UP000018362"/>
    </source>
</evidence>
<dbReference type="Proteomes" id="UP000018362">
    <property type="component" value="Unassembled WGS sequence"/>
</dbReference>
<reference evidence="1" key="1">
    <citation type="submission" date="2012-11" db="EMBL/GenBank/DDBJ databases">
        <title>Dependencies among metagenomic species, viruses, plasmids and units of genetic variation.</title>
        <authorList>
            <person name="Nielsen H.B."/>
            <person name="Almeida M."/>
            <person name="Juncker A.S."/>
            <person name="Rasmussen S."/>
            <person name="Li J."/>
            <person name="Sunagawa S."/>
            <person name="Plichta D."/>
            <person name="Gautier L."/>
            <person name="Le Chatelier E."/>
            <person name="Peletier E."/>
            <person name="Bonde I."/>
            <person name="Nielsen T."/>
            <person name="Manichanh C."/>
            <person name="Arumugam M."/>
            <person name="Batto J."/>
            <person name="Santos M.B.Q.D."/>
            <person name="Blom N."/>
            <person name="Borruel N."/>
            <person name="Burgdorf K.S."/>
            <person name="Boumezbeur F."/>
            <person name="Casellas F."/>
            <person name="Dore J."/>
            <person name="Guarner F."/>
            <person name="Hansen T."/>
            <person name="Hildebrand F."/>
            <person name="Kaas R.S."/>
            <person name="Kennedy S."/>
            <person name="Kristiansen K."/>
            <person name="Kultima J.R."/>
            <person name="Leonard P."/>
            <person name="Levenez F."/>
            <person name="Lund O."/>
            <person name="Moumen B."/>
            <person name="Le Paslier D."/>
            <person name="Pons N."/>
            <person name="Pedersen O."/>
            <person name="Prifti E."/>
            <person name="Qin J."/>
            <person name="Raes J."/>
            <person name="Tap J."/>
            <person name="Tims S."/>
            <person name="Ussery D.W."/>
            <person name="Yamada T."/>
            <person name="MetaHit consortium"/>
            <person name="Renault P."/>
            <person name="Sicheritz-Ponten T."/>
            <person name="Bork P."/>
            <person name="Wang J."/>
            <person name="Brunak S."/>
            <person name="Ehrlich S.D."/>
        </authorList>
    </citation>
    <scope>NUCLEOTIDE SEQUENCE [LARGE SCALE GENOMIC DNA]</scope>
</reference>